<dbReference type="EMBL" id="CAJPEV010001085">
    <property type="protein sequence ID" value="CAG0890618.1"/>
    <property type="molecule type" value="Genomic_DNA"/>
</dbReference>
<dbReference type="Pfam" id="PF01918">
    <property type="entry name" value="Alba"/>
    <property type="match status" value="1"/>
</dbReference>
<feature type="region of interest" description="Disordered" evidence="4">
    <location>
        <begin position="139"/>
        <end position="194"/>
    </location>
</feature>
<evidence type="ECO:0000256" key="2">
    <source>
        <dbReference type="ARBA" id="ARBA00008018"/>
    </source>
</evidence>
<evidence type="ECO:0000259" key="5">
    <source>
        <dbReference type="Pfam" id="PF01918"/>
    </source>
</evidence>
<dbReference type="PANTHER" id="PTHR13516">
    <property type="entry name" value="RIBONUCLEASE P SUBUNIT P25"/>
    <property type="match status" value="1"/>
</dbReference>
<dbReference type="Proteomes" id="UP000677054">
    <property type="component" value="Unassembled WGS sequence"/>
</dbReference>
<dbReference type="GO" id="GO:0000172">
    <property type="term" value="C:ribonuclease MRP complex"/>
    <property type="evidence" value="ECO:0007669"/>
    <property type="project" value="TreeGrafter"/>
</dbReference>
<dbReference type="InterPro" id="IPR002775">
    <property type="entry name" value="DNA/RNA-bd_Alba-like"/>
</dbReference>
<organism evidence="6">
    <name type="scientific">Darwinula stevensoni</name>
    <dbReference type="NCBI Taxonomy" id="69355"/>
    <lineage>
        <taxon>Eukaryota</taxon>
        <taxon>Metazoa</taxon>
        <taxon>Ecdysozoa</taxon>
        <taxon>Arthropoda</taxon>
        <taxon>Crustacea</taxon>
        <taxon>Oligostraca</taxon>
        <taxon>Ostracoda</taxon>
        <taxon>Podocopa</taxon>
        <taxon>Podocopida</taxon>
        <taxon>Darwinulocopina</taxon>
        <taxon>Darwinuloidea</taxon>
        <taxon>Darwinulidae</taxon>
        <taxon>Darwinula</taxon>
    </lineage>
</organism>
<dbReference type="InterPro" id="IPR051958">
    <property type="entry name" value="Alba-like_NAB"/>
</dbReference>
<feature type="compositionally biased region" description="Basic residues" evidence="4">
    <location>
        <begin position="159"/>
        <end position="169"/>
    </location>
</feature>
<keyword evidence="7" id="KW-1185">Reference proteome</keyword>
<dbReference type="GO" id="GO:0005634">
    <property type="term" value="C:nucleus"/>
    <property type="evidence" value="ECO:0007669"/>
    <property type="project" value="UniProtKB-SubCell"/>
</dbReference>
<reference evidence="6" key="1">
    <citation type="submission" date="2020-11" db="EMBL/GenBank/DDBJ databases">
        <authorList>
            <person name="Tran Van P."/>
        </authorList>
    </citation>
    <scope>NUCLEOTIDE SEQUENCE</scope>
</reference>
<feature type="domain" description="DNA/RNA-binding protein Alba-like" evidence="5">
    <location>
        <begin position="30"/>
        <end position="90"/>
    </location>
</feature>
<dbReference type="EMBL" id="LR900602">
    <property type="protein sequence ID" value="CAD7246269.1"/>
    <property type="molecule type" value="Genomic_DNA"/>
</dbReference>
<evidence type="ECO:0000256" key="1">
    <source>
        <dbReference type="ARBA" id="ARBA00004123"/>
    </source>
</evidence>
<comment type="subcellular location">
    <subcellularLocation>
        <location evidence="1">Nucleus</location>
    </subcellularLocation>
</comment>
<dbReference type="GO" id="GO:0001682">
    <property type="term" value="P:tRNA 5'-leader removal"/>
    <property type="evidence" value="ECO:0007669"/>
    <property type="project" value="TreeGrafter"/>
</dbReference>
<dbReference type="AlphaFoldDB" id="A0A7R8XB34"/>
<gene>
    <name evidence="6" type="ORF">DSTB1V02_LOCUS6123</name>
</gene>
<evidence type="ECO:0000313" key="7">
    <source>
        <dbReference type="Proteomes" id="UP000677054"/>
    </source>
</evidence>
<dbReference type="Gene3D" id="3.30.110.20">
    <property type="entry name" value="Alba-like domain"/>
    <property type="match status" value="1"/>
</dbReference>
<accession>A0A7R8XB34</accession>
<sequence length="194" mass="21883">MENYERGEVVSLDESQVPQFDGLPPEHELIVVKQGTKIWNVVPFALKAIKDKKHVVWSGCGTGIERTISCVEVMKRKLRTLHQTTRIRYKKVEEYWNPRLDGLDTLKVVREIPAIDIWVSTEPIPTSVDGYQAPGTCWAFSREPPKGRDRPQGAFSGRQPKRKPLKKTKGLPGPAQFKQSSSREQAQSSAMGNS</sequence>
<comment type="similarity">
    <text evidence="2">Belongs to the histone-like Alba family.</text>
</comment>
<protein>
    <recommendedName>
        <fullName evidence="5">DNA/RNA-binding protein Alba-like domain-containing protein</fullName>
    </recommendedName>
</protein>
<proteinExistence type="inferred from homology"/>
<evidence type="ECO:0000313" key="6">
    <source>
        <dbReference type="EMBL" id="CAD7246269.1"/>
    </source>
</evidence>
<evidence type="ECO:0000256" key="3">
    <source>
        <dbReference type="ARBA" id="ARBA00023242"/>
    </source>
</evidence>
<dbReference type="SUPFAM" id="SSF82704">
    <property type="entry name" value="AlbA-like"/>
    <property type="match status" value="1"/>
</dbReference>
<feature type="compositionally biased region" description="Low complexity" evidence="4">
    <location>
        <begin position="170"/>
        <end position="194"/>
    </location>
</feature>
<evidence type="ECO:0000256" key="4">
    <source>
        <dbReference type="SAM" id="MobiDB-lite"/>
    </source>
</evidence>
<keyword evidence="3" id="KW-0539">Nucleus</keyword>
<dbReference type="PANTHER" id="PTHR13516:SF4">
    <property type="entry name" value="FI09323P"/>
    <property type="match status" value="1"/>
</dbReference>
<dbReference type="OrthoDB" id="424402at2759"/>
<dbReference type="GO" id="GO:0003723">
    <property type="term" value="F:RNA binding"/>
    <property type="evidence" value="ECO:0007669"/>
    <property type="project" value="TreeGrafter"/>
</dbReference>
<name>A0A7R8XB34_9CRUS</name>
<dbReference type="InterPro" id="IPR036882">
    <property type="entry name" value="Alba-like_dom_sf"/>
</dbReference>